<proteinExistence type="predicted"/>
<evidence type="ECO:0000313" key="1">
    <source>
        <dbReference type="EMBL" id="SPO44552.1"/>
    </source>
</evidence>
<reference evidence="1" key="1">
    <citation type="submission" date="2018-03" db="EMBL/GenBank/DDBJ databases">
        <authorList>
            <person name="Guldener U."/>
        </authorList>
    </citation>
    <scope>NUCLEOTIDE SEQUENCE [LARGE SCALE GENOMIC DNA]</scope>
    <source>
        <strain evidence="1">ATCC34888</strain>
    </source>
</reference>
<accession>A0A5C3FJJ4</accession>
<comment type="caution">
    <text evidence="1">The sequence shown here is derived from an EMBL/GenBank/DDBJ whole genome shotgun (WGS) entry which is preliminary data.</text>
</comment>
<dbReference type="AlphaFoldDB" id="A0A5C3FJJ4"/>
<dbReference type="Proteomes" id="UP000325008">
    <property type="component" value="Unassembled WGS sequence"/>
</dbReference>
<organism evidence="1 2">
    <name type="scientific">Pseudozyma antarctica</name>
    <name type="common">Yeast</name>
    <name type="synonym">Candida antarctica</name>
    <dbReference type="NCBI Taxonomy" id="84753"/>
    <lineage>
        <taxon>Eukaryota</taxon>
        <taxon>Fungi</taxon>
        <taxon>Dikarya</taxon>
        <taxon>Basidiomycota</taxon>
        <taxon>Ustilaginomycotina</taxon>
        <taxon>Ustilaginomycetes</taxon>
        <taxon>Ustilaginales</taxon>
        <taxon>Ustilaginaceae</taxon>
        <taxon>Moesziomyces</taxon>
    </lineage>
</organism>
<evidence type="ECO:0000313" key="2">
    <source>
        <dbReference type="Proteomes" id="UP000325008"/>
    </source>
</evidence>
<name>A0A5C3FJJ4_PSEA2</name>
<protein>
    <submittedName>
        <fullName evidence="1">Uncharacterized protein</fullName>
    </submittedName>
</protein>
<sequence length="212" mass="23806">MATRSKQASEARADFWLRAEAEAEAKAVRYGRRAARGSRLQQQERWVHCCCASRGARRRPVLWVPKRPFQKALQKRHPKWQRQARAQLLALSCRKRVASQPATHRSAPFLAAPPRLASSQFRHVEAAKANFHRRWSSICVRLVQAAALHAGLSGDLPSLFRRSNKRNVPQFGVLATRHRKLLVIVKLPLRLPLASVAAGPSGRSRARIGGTL</sequence>
<gene>
    <name evidence="1" type="ORF">PSANT_02237</name>
</gene>
<keyword evidence="2" id="KW-1185">Reference proteome</keyword>
<dbReference type="EMBL" id="OOIQ01000004">
    <property type="protein sequence ID" value="SPO44552.1"/>
    <property type="molecule type" value="Genomic_DNA"/>
</dbReference>